<dbReference type="Proteomes" id="UP001328107">
    <property type="component" value="Unassembled WGS sequence"/>
</dbReference>
<gene>
    <name evidence="2" type="ORF">PMAYCL1PPCAC_13203</name>
</gene>
<evidence type="ECO:0000313" key="3">
    <source>
        <dbReference type="Proteomes" id="UP001328107"/>
    </source>
</evidence>
<protein>
    <submittedName>
        <fullName evidence="2">Uncharacterized protein</fullName>
    </submittedName>
</protein>
<evidence type="ECO:0000313" key="2">
    <source>
        <dbReference type="EMBL" id="GMR43008.1"/>
    </source>
</evidence>
<reference evidence="3" key="1">
    <citation type="submission" date="2022-10" db="EMBL/GenBank/DDBJ databases">
        <title>Genome assembly of Pristionchus species.</title>
        <authorList>
            <person name="Yoshida K."/>
            <person name="Sommer R.J."/>
        </authorList>
    </citation>
    <scope>NUCLEOTIDE SEQUENCE [LARGE SCALE GENOMIC DNA]</scope>
    <source>
        <strain evidence="3">RS5460</strain>
    </source>
</reference>
<organism evidence="2 3">
    <name type="scientific">Pristionchus mayeri</name>
    <dbReference type="NCBI Taxonomy" id="1317129"/>
    <lineage>
        <taxon>Eukaryota</taxon>
        <taxon>Metazoa</taxon>
        <taxon>Ecdysozoa</taxon>
        <taxon>Nematoda</taxon>
        <taxon>Chromadorea</taxon>
        <taxon>Rhabditida</taxon>
        <taxon>Rhabditina</taxon>
        <taxon>Diplogasteromorpha</taxon>
        <taxon>Diplogasteroidea</taxon>
        <taxon>Neodiplogasteridae</taxon>
        <taxon>Pristionchus</taxon>
    </lineage>
</organism>
<evidence type="ECO:0000256" key="1">
    <source>
        <dbReference type="SAM" id="MobiDB-lite"/>
    </source>
</evidence>
<accession>A0AAN5C9K8</accession>
<feature type="region of interest" description="Disordered" evidence="1">
    <location>
        <begin position="335"/>
        <end position="372"/>
    </location>
</feature>
<proteinExistence type="predicted"/>
<dbReference type="EMBL" id="BTRK01000003">
    <property type="protein sequence ID" value="GMR43008.1"/>
    <property type="molecule type" value="Genomic_DNA"/>
</dbReference>
<feature type="region of interest" description="Disordered" evidence="1">
    <location>
        <begin position="1"/>
        <end position="40"/>
    </location>
</feature>
<keyword evidence="3" id="KW-1185">Reference proteome</keyword>
<comment type="caution">
    <text evidence="2">The sequence shown here is derived from an EMBL/GenBank/DDBJ whole genome shotgun (WGS) entry which is preliminary data.</text>
</comment>
<name>A0AAN5C9K8_9BILA</name>
<dbReference type="AlphaFoldDB" id="A0AAN5C9K8"/>
<sequence>MNYLKSPSSVITSPPIESTTVPGQEETPALPSSFPSIDASGFETHQSLESPKLAAYLSNEKEPVTSDSFSLTTLSSLNVVCETSSVDSVRKNVDPGDGWNDDEVEIIHEKIEKKPEERCTVAMNHLPSNVTEETFEVEKSEAYAKALNEIFDEMDAVTKGEKEAIKGLHFYAQKSLALEQKCAGAHRLFSDLVKERISNWAESEIGLTLLEKFVRERRFRHDQTASVASVLHRLNNEKGERILSLMLSRGFIENCLEGGASSPFAGIFRSELADDDCIKFGMKLTHAVPFRVHEFLTHFGRSIADTGKGRLFIQTLKKPPPEGCGWTNLPDLLLPASTHPSQPQSSEKEMPPYISGSSHEDVSCLPLPPSHT</sequence>
<feature type="compositionally biased region" description="Polar residues" evidence="1">
    <location>
        <begin position="1"/>
        <end position="22"/>
    </location>
</feature>